<feature type="transmembrane region" description="Helical" evidence="1">
    <location>
        <begin position="21"/>
        <end position="45"/>
    </location>
</feature>
<dbReference type="AlphaFoldDB" id="A0A814DZQ9"/>
<keyword evidence="1" id="KW-0812">Transmembrane</keyword>
<comment type="caution">
    <text evidence="2">The sequence shown here is derived from an EMBL/GenBank/DDBJ whole genome shotgun (WGS) entry which is preliminary data.</text>
</comment>
<proteinExistence type="predicted"/>
<name>A0A814DZQ9_9BILA</name>
<keyword evidence="1" id="KW-0472">Membrane</keyword>
<feature type="transmembrane region" description="Helical" evidence="1">
    <location>
        <begin position="145"/>
        <end position="169"/>
    </location>
</feature>
<accession>A0A814DZQ9</accession>
<evidence type="ECO:0000313" key="2">
    <source>
        <dbReference type="EMBL" id="CAF0965179.1"/>
    </source>
</evidence>
<organism evidence="2 3">
    <name type="scientific">Rotaria sordida</name>
    <dbReference type="NCBI Taxonomy" id="392033"/>
    <lineage>
        <taxon>Eukaryota</taxon>
        <taxon>Metazoa</taxon>
        <taxon>Spiralia</taxon>
        <taxon>Gnathifera</taxon>
        <taxon>Rotifera</taxon>
        <taxon>Eurotatoria</taxon>
        <taxon>Bdelloidea</taxon>
        <taxon>Philodinida</taxon>
        <taxon>Philodinidae</taxon>
        <taxon>Rotaria</taxon>
    </lineage>
</organism>
<gene>
    <name evidence="2" type="ORF">ZHD862_LOCUS10710</name>
</gene>
<feature type="transmembrane region" description="Helical" evidence="1">
    <location>
        <begin position="57"/>
        <end position="80"/>
    </location>
</feature>
<dbReference type="EMBL" id="CAJNOT010000389">
    <property type="protein sequence ID" value="CAF0965179.1"/>
    <property type="molecule type" value="Genomic_DNA"/>
</dbReference>
<keyword evidence="1" id="KW-1133">Transmembrane helix</keyword>
<protein>
    <submittedName>
        <fullName evidence="2">Uncharacterized protein</fullName>
    </submittedName>
</protein>
<sequence length="273" mass="30886">MNTTNVKRKVYRVPLSIYWERYWYPWPVGILATFQLIMTFTIVGMEIGNTVVDLFRANIFAGFWSFPFMISATLATYTCVCAKNTLTKAMITLFLQIISILVMLVVIGFSIAFIATNFTLCFGYQCSQTSSTSYSSSTYTILKRAFISCELVFSIIYIMLSIIYVILFIKCYNKISSIHPIVHSLPVQSAISNKKLSNLSQSSQSWSLSPSSNNRSNINEPVRIISSTNILYNVAQKVCPNCKYVSPYIPQGNTIECPKCGYQSNLVEHAQQW</sequence>
<reference evidence="2" key="1">
    <citation type="submission" date="2021-02" db="EMBL/GenBank/DDBJ databases">
        <authorList>
            <person name="Nowell W R."/>
        </authorList>
    </citation>
    <scope>NUCLEOTIDE SEQUENCE</scope>
</reference>
<feature type="transmembrane region" description="Helical" evidence="1">
    <location>
        <begin position="92"/>
        <end position="125"/>
    </location>
</feature>
<evidence type="ECO:0000313" key="3">
    <source>
        <dbReference type="Proteomes" id="UP000663864"/>
    </source>
</evidence>
<dbReference type="Proteomes" id="UP000663864">
    <property type="component" value="Unassembled WGS sequence"/>
</dbReference>
<evidence type="ECO:0000256" key="1">
    <source>
        <dbReference type="SAM" id="Phobius"/>
    </source>
</evidence>